<dbReference type="Proteomes" id="UP000243534">
    <property type="component" value="Unassembled WGS sequence"/>
</dbReference>
<comment type="caution">
    <text evidence="2">The sequence shown here is derived from an EMBL/GenBank/DDBJ whole genome shotgun (WGS) entry which is preliminary data.</text>
</comment>
<feature type="domain" description="Helitron helicase-like" evidence="1">
    <location>
        <begin position="218"/>
        <end position="346"/>
    </location>
</feature>
<dbReference type="Pfam" id="PF14214">
    <property type="entry name" value="Helitron_like_N"/>
    <property type="match status" value="1"/>
</dbReference>
<dbReference type="PANTHER" id="PTHR47642">
    <property type="entry name" value="ATP-DEPENDENT DNA HELICASE"/>
    <property type="match status" value="1"/>
</dbReference>
<organism evidence="2 3">
    <name type="scientific">Candidatus Erwinia dacicola</name>
    <dbReference type="NCBI Taxonomy" id="252393"/>
    <lineage>
        <taxon>Bacteria</taxon>
        <taxon>Pseudomonadati</taxon>
        <taxon>Pseudomonadota</taxon>
        <taxon>Gammaproteobacteria</taxon>
        <taxon>Enterobacterales</taxon>
        <taxon>Erwiniaceae</taxon>
        <taxon>Erwinia</taxon>
    </lineage>
</organism>
<evidence type="ECO:0000259" key="1">
    <source>
        <dbReference type="Pfam" id="PF14214"/>
    </source>
</evidence>
<reference evidence="2 3" key="1">
    <citation type="submission" date="2016-07" db="EMBL/GenBank/DDBJ databases">
        <authorList>
            <person name="Yuval B."/>
        </authorList>
    </citation>
    <scope>NUCLEOTIDE SEQUENCE [LARGE SCALE GENOMIC DNA]</scope>
    <source>
        <strain evidence="2 3">IL</strain>
    </source>
</reference>
<dbReference type="InterPro" id="IPR025476">
    <property type="entry name" value="Helitron_helicase-like"/>
</dbReference>
<dbReference type="EMBL" id="MAYS01000442">
    <property type="protein sequence ID" value="OFC61133.1"/>
    <property type="molecule type" value="Genomic_DNA"/>
</dbReference>
<protein>
    <recommendedName>
        <fullName evidence="1">Helitron helicase-like domain-containing protein</fullName>
    </recommendedName>
</protein>
<sequence length="555" mass="64273">MIDTIRPAKIMEALQFLVNTPLYREHNIHINENWISEFNNQEEVPFVASAEDSRLVQSFHAAQTSHDNPSGNNIPTGLLPSELNPGGQETLLDNIPVENLDYNRLVIAPGEGQRPIDIIQDNNSEELSFGTIYVGQKRTCSETYSKIIRSEIRRFDRRACTIPKLFYDYKKLELLQIKNSTSICLRKFSGRNRVTAQNLLNENFVQNLIQHDDGYKVLKGVRSSPAHWEAEKKKAIAMIRQFGLPTFFITLSAAESQWVELLVILSKTVDSKDISEEEANSLTTQDRYRLIRSDAVTCARYFDYRYRQILKLFKDNAGIFGEHFVTNFYWRVEFQQRGSPHVHGMYWLNNAPRINLQDPQTFPDVISFIDNYISTDGSISHLENYLGYQKHNHSRSCTREIRGQQFCRFGIPYPPMPSTQILLPLTETSQNSERHKENFFKIQNVLNSNMTTEDISNLNDFEHFLSDSRINMSFDDYLLALRSSLTKPKIFLKRKLQDRFINAYNPLILELHKANMDIQYIVDAYACCSYIINYINKSNRGISRLLNEAISEVNA</sequence>
<proteinExistence type="predicted"/>
<evidence type="ECO:0000313" key="3">
    <source>
        <dbReference type="Proteomes" id="UP000243534"/>
    </source>
</evidence>
<gene>
    <name evidence="2" type="ORF">BBW68_13460</name>
</gene>
<name>A0A1E7YXA2_9GAMM</name>
<dbReference type="InterPro" id="IPR051055">
    <property type="entry name" value="PIF1_helicase"/>
</dbReference>
<dbReference type="PANTHER" id="PTHR47642:SF5">
    <property type="entry name" value="ATP-DEPENDENT DNA HELICASE"/>
    <property type="match status" value="1"/>
</dbReference>
<evidence type="ECO:0000313" key="2">
    <source>
        <dbReference type="EMBL" id="OFC61133.1"/>
    </source>
</evidence>
<dbReference type="AlphaFoldDB" id="A0A1E7YXA2"/>
<accession>A0A1E7YXA2</accession>